<reference evidence="3 4" key="1">
    <citation type="submission" date="2017-05" db="EMBL/GenBank/DDBJ databases">
        <title>Complete and WGS of Bordetella genogroups.</title>
        <authorList>
            <person name="Spilker T."/>
            <person name="Lipuma J."/>
        </authorList>
    </citation>
    <scope>NUCLEOTIDE SEQUENCE [LARGE SCALE GENOMIC DNA]</scope>
    <source>
        <strain evidence="3 4">AU3139</strain>
    </source>
</reference>
<dbReference type="SUPFAM" id="SSF55781">
    <property type="entry name" value="GAF domain-like"/>
    <property type="match status" value="1"/>
</dbReference>
<evidence type="ECO:0000259" key="2">
    <source>
        <dbReference type="SMART" id="SM00065"/>
    </source>
</evidence>
<organism evidence="3 4">
    <name type="scientific">Bordetella genomosp. 6</name>
    <dbReference type="NCBI Taxonomy" id="463024"/>
    <lineage>
        <taxon>Bacteria</taxon>
        <taxon>Pseudomonadati</taxon>
        <taxon>Pseudomonadota</taxon>
        <taxon>Betaproteobacteria</taxon>
        <taxon>Burkholderiales</taxon>
        <taxon>Alcaligenaceae</taxon>
        <taxon>Bordetella</taxon>
    </lineage>
</organism>
<dbReference type="Gene3D" id="3.30.450.40">
    <property type="match status" value="1"/>
</dbReference>
<sequence>MFDAAPVSAGPKPVFYAELAAQARALLAGERDLIANAANFSALAYQALPDINWAGFYFHDGQELVLGPFQGKPACVRIALSRGVCGAAASQRQTQVVPDVHAFPGHIACDAASRAEIVVPLVQEGRLLGVWDVDSPLPGRFDDEDRVGMEALCEVFLHSLRPAD</sequence>
<dbReference type="InterPro" id="IPR051330">
    <property type="entry name" value="Phosphatase_reg/MetRdx"/>
</dbReference>
<gene>
    <name evidence="3" type="ORF">CAL23_23200</name>
</gene>
<dbReference type="PANTHER" id="PTHR21021:SF15">
    <property type="entry name" value="FREE METHIONINE-R-SULFOXIDE REDUCTASE"/>
    <property type="match status" value="1"/>
</dbReference>
<keyword evidence="4" id="KW-1185">Reference proteome</keyword>
<dbReference type="EMBL" id="NEVV01000007">
    <property type="protein sequence ID" value="OZI70476.1"/>
    <property type="molecule type" value="Genomic_DNA"/>
</dbReference>
<protein>
    <submittedName>
        <fullName evidence="3">Diguanylate cyclase</fullName>
    </submittedName>
</protein>
<accession>A0ABX4FA65</accession>
<dbReference type="Pfam" id="PF01590">
    <property type="entry name" value="GAF"/>
    <property type="match status" value="1"/>
</dbReference>
<dbReference type="PANTHER" id="PTHR21021">
    <property type="entry name" value="GAF/PUTATIVE CYTOSKELETAL PROTEIN"/>
    <property type="match status" value="1"/>
</dbReference>
<name>A0ABX4FA65_9BORD</name>
<evidence type="ECO:0000313" key="4">
    <source>
        <dbReference type="Proteomes" id="UP000216524"/>
    </source>
</evidence>
<dbReference type="Proteomes" id="UP000216524">
    <property type="component" value="Unassembled WGS sequence"/>
</dbReference>
<proteinExistence type="inferred from homology"/>
<dbReference type="SMART" id="SM00065">
    <property type="entry name" value="GAF"/>
    <property type="match status" value="1"/>
</dbReference>
<evidence type="ECO:0000256" key="1">
    <source>
        <dbReference type="ARBA" id="ARBA00038454"/>
    </source>
</evidence>
<dbReference type="RefSeq" id="WP_068924460.1">
    <property type="nucleotide sequence ID" value="NZ_NEVV01000007.1"/>
</dbReference>
<dbReference type="InterPro" id="IPR029016">
    <property type="entry name" value="GAF-like_dom_sf"/>
</dbReference>
<evidence type="ECO:0000313" key="3">
    <source>
        <dbReference type="EMBL" id="OZI70476.1"/>
    </source>
</evidence>
<dbReference type="InterPro" id="IPR003018">
    <property type="entry name" value="GAF"/>
</dbReference>
<feature type="domain" description="GAF" evidence="2">
    <location>
        <begin position="32"/>
        <end position="161"/>
    </location>
</feature>
<comment type="caution">
    <text evidence="3">The sequence shown here is derived from an EMBL/GenBank/DDBJ whole genome shotgun (WGS) entry which is preliminary data.</text>
</comment>
<comment type="similarity">
    <text evidence="1">Belongs to the free Met sulfoxide reductase family.</text>
</comment>